<dbReference type="Proteomes" id="UP001344888">
    <property type="component" value="Unassembled WGS sequence"/>
</dbReference>
<accession>A0AAW9NR41</accession>
<organism evidence="1 2">
    <name type="scientific">Metasolibacillus meyeri</name>
    <dbReference type="NCBI Taxonomy" id="1071052"/>
    <lineage>
        <taxon>Bacteria</taxon>
        <taxon>Bacillati</taxon>
        <taxon>Bacillota</taxon>
        <taxon>Bacilli</taxon>
        <taxon>Bacillales</taxon>
        <taxon>Caryophanaceae</taxon>
        <taxon>Metasolibacillus</taxon>
    </lineage>
</organism>
<keyword evidence="2" id="KW-1185">Reference proteome</keyword>
<dbReference type="RefSeq" id="WP_326121522.1">
    <property type="nucleotide sequence ID" value="NZ_JARSFG010000003.1"/>
</dbReference>
<proteinExistence type="predicted"/>
<evidence type="ECO:0000313" key="1">
    <source>
        <dbReference type="EMBL" id="MEC1177251.1"/>
    </source>
</evidence>
<comment type="caution">
    <text evidence="1">The sequence shown here is derived from an EMBL/GenBank/DDBJ whole genome shotgun (WGS) entry which is preliminary data.</text>
</comment>
<gene>
    <name evidence="1" type="ORF">P9B03_02040</name>
</gene>
<protein>
    <submittedName>
        <fullName evidence="1">Uncharacterized protein</fullName>
    </submittedName>
</protein>
<dbReference type="EMBL" id="JARSFG010000003">
    <property type="protein sequence ID" value="MEC1177251.1"/>
    <property type="molecule type" value="Genomic_DNA"/>
</dbReference>
<evidence type="ECO:0000313" key="2">
    <source>
        <dbReference type="Proteomes" id="UP001344888"/>
    </source>
</evidence>
<reference evidence="1 2" key="1">
    <citation type="submission" date="2023-03" db="EMBL/GenBank/DDBJ databases">
        <title>Bacillus Genome Sequencing.</title>
        <authorList>
            <person name="Dunlap C."/>
        </authorList>
    </citation>
    <scope>NUCLEOTIDE SEQUENCE [LARGE SCALE GENOMIC DNA]</scope>
    <source>
        <strain evidence="1 2">B-59205</strain>
    </source>
</reference>
<dbReference type="AlphaFoldDB" id="A0AAW9NR41"/>
<name>A0AAW9NR41_9BACL</name>
<sequence length="119" mass="14013">MRQRRKEYKNKLRELVEEDEGLSVGESHEIIYKIDDINVYGEFYDGIRSIDHNFLRLDDVSWEELIEWGTVVVPETQTYISDAIMPEFEILGYNSLPTGSNHLVGHKESKCKKSIEYER</sequence>